<evidence type="ECO:0000313" key="1">
    <source>
        <dbReference type="EMBL" id="MEQ2527601.1"/>
    </source>
</evidence>
<keyword evidence="2" id="KW-1185">Reference proteome</keyword>
<protein>
    <submittedName>
        <fullName evidence="1">Uncharacterized protein</fullName>
    </submittedName>
</protein>
<gene>
    <name evidence="1" type="ORF">WMO40_12895</name>
</gene>
<name>A0ACC6SCL8_9BACI</name>
<organism evidence="1 2">
    <name type="scientific">Robertmurraya yapensis</name>
    <name type="common">ex Hitch et al 2024</name>
    <dbReference type="NCBI Taxonomy" id="3133160"/>
    <lineage>
        <taxon>Bacteria</taxon>
        <taxon>Bacillati</taxon>
        <taxon>Bacillota</taxon>
        <taxon>Bacilli</taxon>
        <taxon>Bacillales</taxon>
        <taxon>Bacillaceae</taxon>
        <taxon>Robertmurraya</taxon>
    </lineage>
</organism>
<accession>A0ACC6SCL8</accession>
<sequence length="79" mass="9222">MNLERQTDFKNKLRYVQKSSDSIEHHLRNSIPVKMLMQNEADGLGDITISQLLDVLQDLYMSGQVDSYDVLEKRRKPVK</sequence>
<proteinExistence type="predicted"/>
<evidence type="ECO:0000313" key="2">
    <source>
        <dbReference type="Proteomes" id="UP001439875"/>
    </source>
</evidence>
<reference evidence="1" key="1">
    <citation type="submission" date="2024-03" db="EMBL/GenBank/DDBJ databases">
        <title>Human intestinal bacterial collection.</title>
        <authorList>
            <person name="Pauvert C."/>
            <person name="Hitch T.C.A."/>
            <person name="Clavel T."/>
        </authorList>
    </citation>
    <scope>NUCLEOTIDE SEQUENCE</scope>
    <source>
        <strain evidence="1">CLA-AA-H227</strain>
    </source>
</reference>
<comment type="caution">
    <text evidence="1">The sequence shown here is derived from an EMBL/GenBank/DDBJ whole genome shotgun (WGS) entry which is preliminary data.</text>
</comment>
<dbReference type="EMBL" id="JBBMEW010000010">
    <property type="protein sequence ID" value="MEQ2527601.1"/>
    <property type="molecule type" value="Genomic_DNA"/>
</dbReference>
<dbReference type="Proteomes" id="UP001439875">
    <property type="component" value="Unassembled WGS sequence"/>
</dbReference>